<dbReference type="KEGG" id="jre:108997512"/>
<dbReference type="Proteomes" id="UP000235220">
    <property type="component" value="Chromosome 6"/>
</dbReference>
<dbReference type="OrthoDB" id="1745333at2759"/>
<accession>A0A2I4FCK2</accession>
<dbReference type="Pfam" id="PF13966">
    <property type="entry name" value="zf-RVT"/>
    <property type="match status" value="1"/>
</dbReference>
<dbReference type="GeneID" id="108997512"/>
<dbReference type="PANTHER" id="PTHR47074:SF48">
    <property type="entry name" value="POLYNUCLEOTIDYL TRANSFERASE, RIBONUCLEASE H-LIKE SUPERFAMILY PROTEIN"/>
    <property type="match status" value="1"/>
</dbReference>
<gene>
    <name evidence="2" type="primary">LOC108997512</name>
</gene>
<dbReference type="InterPro" id="IPR026960">
    <property type="entry name" value="RVT-Znf"/>
</dbReference>
<evidence type="ECO:0000313" key="2">
    <source>
        <dbReference type="RefSeq" id="XP_018829376.2"/>
    </source>
</evidence>
<organism evidence="1 2">
    <name type="scientific">Juglans regia</name>
    <name type="common">English walnut</name>
    <dbReference type="NCBI Taxonomy" id="51240"/>
    <lineage>
        <taxon>Eukaryota</taxon>
        <taxon>Viridiplantae</taxon>
        <taxon>Streptophyta</taxon>
        <taxon>Embryophyta</taxon>
        <taxon>Tracheophyta</taxon>
        <taxon>Spermatophyta</taxon>
        <taxon>Magnoliopsida</taxon>
        <taxon>eudicotyledons</taxon>
        <taxon>Gunneridae</taxon>
        <taxon>Pentapetalae</taxon>
        <taxon>rosids</taxon>
        <taxon>fabids</taxon>
        <taxon>Fagales</taxon>
        <taxon>Juglandaceae</taxon>
        <taxon>Juglans</taxon>
    </lineage>
</organism>
<keyword evidence="1" id="KW-1185">Reference proteome</keyword>
<dbReference type="InterPro" id="IPR002156">
    <property type="entry name" value="RNaseH_domain"/>
</dbReference>
<dbReference type="PANTHER" id="PTHR47074">
    <property type="entry name" value="BNAC02G40300D PROTEIN"/>
    <property type="match status" value="1"/>
</dbReference>
<dbReference type="Gramene" id="Jr06_13370_p1">
    <property type="protein sequence ID" value="cds.Jr06_13370_p1"/>
    <property type="gene ID" value="Jr06_13370"/>
</dbReference>
<proteinExistence type="predicted"/>
<protein>
    <submittedName>
        <fullName evidence="2">Uncharacterized protein LOC108997512</fullName>
    </submittedName>
</protein>
<dbReference type="GO" id="GO:0004523">
    <property type="term" value="F:RNA-DNA hybrid ribonuclease activity"/>
    <property type="evidence" value="ECO:0007669"/>
    <property type="project" value="InterPro"/>
</dbReference>
<dbReference type="GO" id="GO:0003676">
    <property type="term" value="F:nucleic acid binding"/>
    <property type="evidence" value="ECO:0007669"/>
    <property type="project" value="InterPro"/>
</dbReference>
<reference evidence="2" key="1">
    <citation type="submission" date="2025-08" db="UniProtKB">
        <authorList>
            <consortium name="RefSeq"/>
        </authorList>
    </citation>
    <scope>IDENTIFICATION</scope>
    <source>
        <tissue evidence="2">Leaves</tissue>
    </source>
</reference>
<dbReference type="AlphaFoldDB" id="A0A2I4FCK2"/>
<dbReference type="InterPro" id="IPR052929">
    <property type="entry name" value="RNase_H-like_EbsB-rel"/>
</dbReference>
<evidence type="ECO:0000313" key="1">
    <source>
        <dbReference type="Proteomes" id="UP000235220"/>
    </source>
</evidence>
<dbReference type="RefSeq" id="XP_018829376.2">
    <property type="nucleotide sequence ID" value="XM_018973831.2"/>
</dbReference>
<dbReference type="Pfam" id="PF13456">
    <property type="entry name" value="RVT_3"/>
    <property type="match status" value="1"/>
</dbReference>
<sequence length="211" mass="24590">MEVLGSFKHFVWNALNNALPTSINLFKRKVIEDPLCPICRREEEDVKHVLWCCPAAADVWAEAESPVRKWRNQVQDFTSLWMELIKKLSKDCLERVVAIMRGIWGRRNAFIFEKVFGSPGKVVRLALVSLEEHQEANNRREEGQSNREGNRMDRRWKRPMPRIYKLNFDVVVDLKNRRIGIGIVIRDSNGEVMVTVCSRKDHVISPFIAEC</sequence>
<name>A0A2I4FCK2_JUGRE</name>